<keyword evidence="1" id="KW-1133">Transmembrane helix</keyword>
<gene>
    <name evidence="2" type="ORF">CKO45_17570</name>
</gene>
<dbReference type="NCBIfam" id="TIGR03082">
    <property type="entry name" value="Gneg_AbrB_dup"/>
    <property type="match status" value="2"/>
</dbReference>
<proteinExistence type="predicted"/>
<dbReference type="PANTHER" id="PTHR38457">
    <property type="entry name" value="REGULATOR ABRB-RELATED"/>
    <property type="match status" value="1"/>
</dbReference>
<feature type="transmembrane region" description="Helical" evidence="1">
    <location>
        <begin position="127"/>
        <end position="149"/>
    </location>
</feature>
<keyword evidence="1" id="KW-0812">Transmembrane</keyword>
<evidence type="ECO:0000256" key="1">
    <source>
        <dbReference type="SAM" id="Phobius"/>
    </source>
</evidence>
<feature type="transmembrane region" description="Helical" evidence="1">
    <location>
        <begin position="161"/>
        <end position="180"/>
    </location>
</feature>
<evidence type="ECO:0000313" key="2">
    <source>
        <dbReference type="EMBL" id="MBK1660042.1"/>
    </source>
</evidence>
<dbReference type="EMBL" id="NRSG01000142">
    <property type="protein sequence ID" value="MBK1660042.1"/>
    <property type="molecule type" value="Genomic_DNA"/>
</dbReference>
<keyword evidence="3" id="KW-1185">Reference proteome</keyword>
<protein>
    <recommendedName>
        <fullName evidence="4">Ammonia monooxygenase</fullName>
    </recommendedName>
</protein>
<name>A0ABS1CZU4_9PROT</name>
<reference evidence="2 3" key="1">
    <citation type="journal article" date="2020" name="Microorganisms">
        <title>Osmotic Adaptation and Compatible Solute Biosynthesis of Phototrophic Bacteria as Revealed from Genome Analyses.</title>
        <authorList>
            <person name="Imhoff J.F."/>
            <person name="Rahn T."/>
            <person name="Kunzel S."/>
            <person name="Keller A."/>
            <person name="Neulinger S.C."/>
        </authorList>
    </citation>
    <scope>NUCLEOTIDE SEQUENCE [LARGE SCALE GENOMIC DNA]</scope>
    <source>
        <strain evidence="2 3">DSM 15382</strain>
    </source>
</reference>
<feature type="transmembrane region" description="Helical" evidence="1">
    <location>
        <begin position="200"/>
        <end position="224"/>
    </location>
</feature>
<dbReference type="PANTHER" id="PTHR38457:SF1">
    <property type="entry name" value="REGULATOR ABRB-RELATED"/>
    <property type="match status" value="1"/>
</dbReference>
<sequence>MAHRGMGTRQRPSRPAAIRMTRLLLGFGIGALGGAVFAVLHLPLPWLIGSLVAVAAARLSGVPAEASATARNLLFGVVGIALGLYFTPATAALLLANLPVLVLAALATLGIGAALAPLLVRSGRVDMATAWFASIPGGAADMAMLAASYGGKPAPVAVSQLLRVCLVVILTPNLMALSGLHGDHPPIATALPFDPAGFALLYLAGLAAAFGSVKLGLRAGWMLGPLAVSAVVTASGHTLSGVPWWLSAIAQVALGAQLGAAFDRPMLKRLRRFLPAALVQVVLLMLGCGLVGLALAAATGKPLGAVLLGTAPGGVAEMSLTAKALGLEVALVVTLHVTRIFLVALLTPPVFRLLHRRGSAARAVPAAGD</sequence>
<keyword evidence="1" id="KW-0472">Membrane</keyword>
<feature type="transmembrane region" description="Helical" evidence="1">
    <location>
        <begin position="274"/>
        <end position="298"/>
    </location>
</feature>
<feature type="transmembrane region" description="Helical" evidence="1">
    <location>
        <begin position="100"/>
        <end position="120"/>
    </location>
</feature>
<dbReference type="InterPro" id="IPR017516">
    <property type="entry name" value="AbrB_dup"/>
</dbReference>
<organism evidence="2 3">
    <name type="scientific">Paracraurococcus ruber</name>
    <dbReference type="NCBI Taxonomy" id="77675"/>
    <lineage>
        <taxon>Bacteria</taxon>
        <taxon>Pseudomonadati</taxon>
        <taxon>Pseudomonadota</taxon>
        <taxon>Alphaproteobacteria</taxon>
        <taxon>Acetobacterales</taxon>
        <taxon>Roseomonadaceae</taxon>
        <taxon>Paracraurococcus</taxon>
    </lineage>
</organism>
<evidence type="ECO:0008006" key="4">
    <source>
        <dbReference type="Google" id="ProtNLM"/>
    </source>
</evidence>
<dbReference type="Proteomes" id="UP000697995">
    <property type="component" value="Unassembled WGS sequence"/>
</dbReference>
<dbReference type="InterPro" id="IPR007820">
    <property type="entry name" value="AbrB_fam"/>
</dbReference>
<feature type="transmembrane region" description="Helical" evidence="1">
    <location>
        <begin position="21"/>
        <end position="40"/>
    </location>
</feature>
<comment type="caution">
    <text evidence="2">The sequence shown here is derived from an EMBL/GenBank/DDBJ whole genome shotgun (WGS) entry which is preliminary data.</text>
</comment>
<feature type="transmembrane region" description="Helical" evidence="1">
    <location>
        <begin position="325"/>
        <end position="347"/>
    </location>
</feature>
<dbReference type="PIRSF" id="PIRSF038991">
    <property type="entry name" value="Protein_AbrB"/>
    <property type="match status" value="1"/>
</dbReference>
<accession>A0ABS1CZU4</accession>
<evidence type="ECO:0000313" key="3">
    <source>
        <dbReference type="Proteomes" id="UP000697995"/>
    </source>
</evidence>
<dbReference type="Pfam" id="PF05145">
    <property type="entry name" value="AbrB"/>
    <property type="match status" value="1"/>
</dbReference>
<feature type="transmembrane region" description="Helical" evidence="1">
    <location>
        <begin position="73"/>
        <end position="94"/>
    </location>
</feature>